<dbReference type="EMBL" id="QZBZ01000374">
    <property type="protein sequence ID" value="TIA30175.1"/>
    <property type="molecule type" value="Genomic_DNA"/>
</dbReference>
<dbReference type="InterPro" id="IPR022085">
    <property type="entry name" value="OpdG"/>
</dbReference>
<evidence type="ECO:0000313" key="2">
    <source>
        <dbReference type="Proteomes" id="UP000308724"/>
    </source>
</evidence>
<name>A0A4T0BEB3_AURPU</name>
<comment type="caution">
    <text evidence="1">The sequence shown here is derived from an EMBL/GenBank/DDBJ whole genome shotgun (WGS) entry which is preliminary data.</text>
</comment>
<dbReference type="Pfam" id="PF12311">
    <property type="entry name" value="DUF3632"/>
    <property type="match status" value="1"/>
</dbReference>
<gene>
    <name evidence="1" type="ORF">D6C78_09766</name>
</gene>
<sequence>MLIELGEILPRSDAGDSAVQTSHLHKIAATPSQTIMEIVSSLCSWKEHLESVCTHQKSEGQVVPLYDISKHLFEDVIGPEEAATKIASCVCVSDDFQTAYLEVIHFVIGAANNLSEQHDLSKLANLTLALSRLPDARNETRRTFQLSFDYKTSEIGPGEVVAVGEGKIWADLPQFAVNLGDSMYGPTAYISDGLAEHWAEQKWTNLNTFAAYLISGSDDTPCPFDYLYLYTFRTITDSLEYDPKTEKGIDSLHSLRSACRWITIAGEQIWTETMRRSRNAVAGPLWHRKYHADLVKSGQWEERSLITSQRWLAWASRLDELAGSDMVEDELKGMARSSAEMIRMFEREWVFDIEDEIQ</sequence>
<dbReference type="InterPro" id="IPR053204">
    <property type="entry name" value="Oxopyrrolidines_Biosynth-assoc"/>
</dbReference>
<evidence type="ECO:0000313" key="1">
    <source>
        <dbReference type="EMBL" id="TIA30175.1"/>
    </source>
</evidence>
<reference evidence="1 2" key="1">
    <citation type="submission" date="2018-10" db="EMBL/GenBank/DDBJ databases">
        <title>Fifty Aureobasidium pullulans genomes reveal a recombining polyextremotolerant generalist.</title>
        <authorList>
            <person name="Gostincar C."/>
            <person name="Turk M."/>
            <person name="Zajc J."/>
            <person name="Gunde-Cimerman N."/>
        </authorList>
    </citation>
    <scope>NUCLEOTIDE SEQUENCE [LARGE SCALE GENOMIC DNA]</scope>
    <source>
        <strain evidence="1 2">EXF-1645</strain>
    </source>
</reference>
<dbReference type="PANTHER" id="PTHR38797">
    <property type="entry name" value="NUCLEAR PORE COMPLEX PROTEIN NUP85-RELATED"/>
    <property type="match status" value="1"/>
</dbReference>
<protein>
    <submittedName>
        <fullName evidence="1">Uncharacterized protein</fullName>
    </submittedName>
</protein>
<organism evidence="1 2">
    <name type="scientific">Aureobasidium pullulans</name>
    <name type="common">Black yeast</name>
    <name type="synonym">Pullularia pullulans</name>
    <dbReference type="NCBI Taxonomy" id="5580"/>
    <lineage>
        <taxon>Eukaryota</taxon>
        <taxon>Fungi</taxon>
        <taxon>Dikarya</taxon>
        <taxon>Ascomycota</taxon>
        <taxon>Pezizomycotina</taxon>
        <taxon>Dothideomycetes</taxon>
        <taxon>Dothideomycetidae</taxon>
        <taxon>Dothideales</taxon>
        <taxon>Saccotheciaceae</taxon>
        <taxon>Aureobasidium</taxon>
    </lineage>
</organism>
<dbReference type="AlphaFoldDB" id="A0A4T0BEB3"/>
<dbReference type="PANTHER" id="PTHR38797:SF4">
    <property type="entry name" value="NUCLEAR PORE COMPLEX PROTEIN NUP85"/>
    <property type="match status" value="1"/>
</dbReference>
<proteinExistence type="predicted"/>
<accession>A0A4T0BEB3</accession>
<dbReference type="Proteomes" id="UP000308724">
    <property type="component" value="Unassembled WGS sequence"/>
</dbReference>